<evidence type="ECO:0000313" key="4">
    <source>
        <dbReference type="Proteomes" id="UP001202180"/>
    </source>
</evidence>
<feature type="transmembrane region" description="Helical" evidence="1">
    <location>
        <begin position="159"/>
        <end position="182"/>
    </location>
</feature>
<feature type="transmembrane region" description="Helical" evidence="1">
    <location>
        <begin position="5"/>
        <end position="23"/>
    </location>
</feature>
<proteinExistence type="predicted"/>
<evidence type="ECO:0000313" key="3">
    <source>
        <dbReference type="EMBL" id="MCK8492084.1"/>
    </source>
</evidence>
<keyword evidence="1" id="KW-0472">Membrane</keyword>
<organism evidence="3 4">
    <name type="scientific">Spirosoma liriopis</name>
    <dbReference type="NCBI Taxonomy" id="2937440"/>
    <lineage>
        <taxon>Bacteria</taxon>
        <taxon>Pseudomonadati</taxon>
        <taxon>Bacteroidota</taxon>
        <taxon>Cytophagia</taxon>
        <taxon>Cytophagales</taxon>
        <taxon>Cytophagaceae</taxon>
        <taxon>Spirosoma</taxon>
    </lineage>
</organism>
<comment type="caution">
    <text evidence="3">The sequence shown here is derived from an EMBL/GenBank/DDBJ whole genome shotgun (WGS) entry which is preliminary data.</text>
</comment>
<dbReference type="EMBL" id="JALPRF010000002">
    <property type="protein sequence ID" value="MCK8492084.1"/>
    <property type="molecule type" value="Genomic_DNA"/>
</dbReference>
<keyword evidence="1" id="KW-0812">Transmembrane</keyword>
<feature type="transmembrane region" description="Helical" evidence="1">
    <location>
        <begin position="53"/>
        <end position="73"/>
    </location>
</feature>
<protein>
    <recommendedName>
        <fullName evidence="2">PH domain-containing protein</fullName>
    </recommendedName>
</protein>
<accession>A0ABT0HIV1</accession>
<dbReference type="Proteomes" id="UP001202180">
    <property type="component" value="Unassembled WGS sequence"/>
</dbReference>
<keyword evidence="4" id="KW-1185">Reference proteome</keyword>
<dbReference type="Pfam" id="PF26566">
    <property type="entry name" value="PH_40"/>
    <property type="match status" value="1"/>
</dbReference>
<sequence length="216" mass="25841">METFIILLVIVFVPFIWFIYKMIRYTDDTIGENSPLYRERTYEILTEDYFVTFYKGMLAVIFIQFLIIVKILVGEAIRQADPRVFIPALFFFFMAVYLTFIFYVDWQYWTITRDVQLTLNPFDSSIHIDSPTQLATLTPENVDYIESHLRKSDNPKEPLYGYGYLLFYLTDGTIVWVNNLFFADHAEFLERHFKGKPLTTVYHRIPWVRELLQSEK</sequence>
<reference evidence="3 4" key="1">
    <citation type="submission" date="2022-04" db="EMBL/GenBank/DDBJ databases">
        <title>Spirosoma sp. strain RP8 genome sequencing and assembly.</title>
        <authorList>
            <person name="Jung Y."/>
        </authorList>
    </citation>
    <scope>NUCLEOTIDE SEQUENCE [LARGE SCALE GENOMIC DNA]</scope>
    <source>
        <strain evidence="3 4">RP8</strain>
    </source>
</reference>
<feature type="domain" description="PH" evidence="2">
    <location>
        <begin position="59"/>
        <end position="181"/>
    </location>
</feature>
<dbReference type="InterPro" id="IPR058916">
    <property type="entry name" value="PH_40"/>
</dbReference>
<name>A0ABT0HIV1_9BACT</name>
<dbReference type="RefSeq" id="WP_248476717.1">
    <property type="nucleotide sequence ID" value="NZ_JALPRF010000002.1"/>
</dbReference>
<keyword evidence="1" id="KW-1133">Transmembrane helix</keyword>
<evidence type="ECO:0000259" key="2">
    <source>
        <dbReference type="Pfam" id="PF26566"/>
    </source>
</evidence>
<gene>
    <name evidence="3" type="ORF">M0L20_09515</name>
</gene>
<evidence type="ECO:0000256" key="1">
    <source>
        <dbReference type="SAM" id="Phobius"/>
    </source>
</evidence>
<feature type="transmembrane region" description="Helical" evidence="1">
    <location>
        <begin position="85"/>
        <end position="104"/>
    </location>
</feature>